<reference evidence="5" key="1">
    <citation type="submission" date="2020-10" db="EMBL/GenBank/DDBJ databases">
        <authorList>
            <person name="Gilroy R."/>
        </authorList>
    </citation>
    <scope>NUCLEOTIDE SEQUENCE</scope>
    <source>
        <strain evidence="5">ChiW16-3235</strain>
    </source>
</reference>
<dbReference type="Gene3D" id="1.10.10.10">
    <property type="entry name" value="Winged helix-like DNA-binding domain superfamily/Winged helix DNA-binding domain"/>
    <property type="match status" value="1"/>
</dbReference>
<evidence type="ECO:0000313" key="5">
    <source>
        <dbReference type="EMBL" id="HIR66617.1"/>
    </source>
</evidence>
<evidence type="ECO:0000256" key="3">
    <source>
        <dbReference type="ARBA" id="ARBA00023163"/>
    </source>
</evidence>
<dbReference type="Pfam" id="PF00392">
    <property type="entry name" value="GntR"/>
    <property type="match status" value="1"/>
</dbReference>
<feature type="domain" description="HTH gntR-type" evidence="4">
    <location>
        <begin position="11"/>
        <end position="79"/>
    </location>
</feature>
<dbReference type="InterPro" id="IPR036388">
    <property type="entry name" value="WH-like_DNA-bd_sf"/>
</dbReference>
<dbReference type="GO" id="GO:0003700">
    <property type="term" value="F:DNA-binding transcription factor activity"/>
    <property type="evidence" value="ECO:0007669"/>
    <property type="project" value="InterPro"/>
</dbReference>
<reference evidence="5" key="2">
    <citation type="journal article" date="2021" name="PeerJ">
        <title>Extensive microbial diversity within the chicken gut microbiome revealed by metagenomics and culture.</title>
        <authorList>
            <person name="Gilroy R."/>
            <person name="Ravi A."/>
            <person name="Getino M."/>
            <person name="Pursley I."/>
            <person name="Horton D.L."/>
            <person name="Alikhan N.F."/>
            <person name="Baker D."/>
            <person name="Gharbi K."/>
            <person name="Hall N."/>
            <person name="Watson M."/>
            <person name="Adriaenssens E.M."/>
            <person name="Foster-Nyarko E."/>
            <person name="Jarju S."/>
            <person name="Secka A."/>
            <person name="Antonio M."/>
            <person name="Oren A."/>
            <person name="Chaudhuri R.R."/>
            <person name="La Ragione R."/>
            <person name="Hildebrand F."/>
            <person name="Pallen M.J."/>
        </authorList>
    </citation>
    <scope>NUCLEOTIDE SEQUENCE</scope>
    <source>
        <strain evidence="5">ChiW16-3235</strain>
    </source>
</reference>
<evidence type="ECO:0000256" key="2">
    <source>
        <dbReference type="ARBA" id="ARBA00023125"/>
    </source>
</evidence>
<accession>A0A9D1E5P2</accession>
<sequence>MRIVISAQSGQPIYEQIKKQIISAIAGGEVAPDSALPSIRYMAKELGVGIITVKRAYDDLCAEGWCYSLQGKGVFASPLRDSAERKFTDELTRKLKDIADYAAASGVGIDKLIQILNDLKGE</sequence>
<dbReference type="Proteomes" id="UP000823913">
    <property type="component" value="Unassembled WGS sequence"/>
</dbReference>
<evidence type="ECO:0000313" key="6">
    <source>
        <dbReference type="Proteomes" id="UP000823913"/>
    </source>
</evidence>
<dbReference type="InterPro" id="IPR000524">
    <property type="entry name" value="Tscrpt_reg_HTH_GntR"/>
</dbReference>
<dbReference type="PANTHER" id="PTHR38445">
    <property type="entry name" value="HTH-TYPE TRANSCRIPTIONAL REPRESSOR YTRA"/>
    <property type="match status" value="1"/>
</dbReference>
<dbReference type="SMART" id="SM00345">
    <property type="entry name" value="HTH_GNTR"/>
    <property type="match status" value="1"/>
</dbReference>
<dbReference type="EMBL" id="DVHK01000022">
    <property type="protein sequence ID" value="HIR66617.1"/>
    <property type="molecule type" value="Genomic_DNA"/>
</dbReference>
<name>A0A9D1E5P2_9FIRM</name>
<dbReference type="CDD" id="cd07377">
    <property type="entry name" value="WHTH_GntR"/>
    <property type="match status" value="1"/>
</dbReference>
<gene>
    <name evidence="5" type="ORF">IAB94_01050</name>
</gene>
<dbReference type="SUPFAM" id="SSF46785">
    <property type="entry name" value="Winged helix' DNA-binding domain"/>
    <property type="match status" value="1"/>
</dbReference>
<keyword evidence="2" id="KW-0238">DNA-binding</keyword>
<evidence type="ECO:0000256" key="1">
    <source>
        <dbReference type="ARBA" id="ARBA00023015"/>
    </source>
</evidence>
<organism evidence="5 6">
    <name type="scientific">Candidatus Coproplasma avicola</name>
    <dbReference type="NCBI Taxonomy" id="2840744"/>
    <lineage>
        <taxon>Bacteria</taxon>
        <taxon>Bacillati</taxon>
        <taxon>Bacillota</taxon>
        <taxon>Clostridia</taxon>
        <taxon>Eubacteriales</taxon>
        <taxon>Candidatus Coproplasma</taxon>
    </lineage>
</organism>
<keyword evidence="3" id="KW-0804">Transcription</keyword>
<evidence type="ECO:0000259" key="4">
    <source>
        <dbReference type="PROSITE" id="PS50949"/>
    </source>
</evidence>
<dbReference type="InterPro" id="IPR036390">
    <property type="entry name" value="WH_DNA-bd_sf"/>
</dbReference>
<comment type="caution">
    <text evidence="5">The sequence shown here is derived from an EMBL/GenBank/DDBJ whole genome shotgun (WGS) entry which is preliminary data.</text>
</comment>
<dbReference type="PANTHER" id="PTHR38445:SF7">
    <property type="entry name" value="GNTR-FAMILY TRANSCRIPTIONAL REGULATOR"/>
    <property type="match status" value="1"/>
</dbReference>
<dbReference type="PROSITE" id="PS50949">
    <property type="entry name" value="HTH_GNTR"/>
    <property type="match status" value="1"/>
</dbReference>
<proteinExistence type="predicted"/>
<protein>
    <submittedName>
        <fullName evidence="5">GntR family transcriptional regulator</fullName>
    </submittedName>
</protein>
<keyword evidence="1" id="KW-0805">Transcription regulation</keyword>
<dbReference type="GO" id="GO:0003677">
    <property type="term" value="F:DNA binding"/>
    <property type="evidence" value="ECO:0007669"/>
    <property type="project" value="UniProtKB-KW"/>
</dbReference>
<dbReference type="AlphaFoldDB" id="A0A9D1E5P2"/>